<evidence type="ECO:0000313" key="3">
    <source>
        <dbReference type="Proteomes" id="UP000225361"/>
    </source>
</evidence>
<evidence type="ECO:0000313" key="1">
    <source>
        <dbReference type="EMBL" id="AOO10219.1"/>
    </source>
</evidence>
<dbReference type="EMBL" id="KX349285">
    <property type="protein sequence ID" value="AOO10219.1"/>
    <property type="molecule type" value="Genomic_DNA"/>
</dbReference>
<dbReference type="Proteomes" id="UP000225361">
    <property type="component" value="Segment"/>
</dbReference>
<accession>A0A1D7S9B1</accession>
<protein>
    <submittedName>
        <fullName evidence="1">Uncharacterized protein</fullName>
    </submittedName>
</protein>
<name>A0A1D7S9B1_9CAUD</name>
<evidence type="ECO:0000313" key="2">
    <source>
        <dbReference type="EMBL" id="QBQ75399.1"/>
    </source>
</evidence>
<proteinExistence type="predicted"/>
<gene>
    <name evidence="1" type="ORF">RW01021201_071</name>
    <name evidence="2" type="ORF">RW030617_071</name>
</gene>
<evidence type="ECO:0000313" key="4">
    <source>
        <dbReference type="Proteomes" id="UP000301580"/>
    </source>
</evidence>
<dbReference type="Proteomes" id="UP000301580">
    <property type="component" value="Segment"/>
</dbReference>
<reference evidence="1 3" key="1">
    <citation type="journal article" date="2016" name="Environ. Microbiol.">
        <title>Genomic diversification of marine cyanophages into stable ecotypes.</title>
        <authorList>
            <person name="Marston M.F."/>
            <person name="Martiny J.B."/>
        </authorList>
    </citation>
    <scope>NUCLEOTIDE SEQUENCE [LARGE SCALE GENOMIC DNA]</scope>
    <source>
        <strain evidence="1">RW_01_0212_WH8101</strain>
    </source>
</reference>
<reference evidence="2 4" key="2">
    <citation type="submission" date="2019-02" db="EMBL/GenBank/DDBJ databases">
        <title>Diversity in Cyanophage Genomes from Southern New England Coastal Waters.</title>
        <authorList>
            <person name="Marston M.F."/>
        </authorList>
    </citation>
    <scope>NUCLEOTIDE SEQUENCE [LARGE SCALE GENOMIC DNA]</scope>
    <source>
        <strain evidence="2">RW_03_0617</strain>
    </source>
</reference>
<dbReference type="EMBL" id="MK493323">
    <property type="protein sequence ID" value="QBQ75399.1"/>
    <property type="molecule type" value="Genomic_DNA"/>
</dbReference>
<sequence>MQLTNTQNQESEKQFYVSFLHTFPTNGNELLTALDDILNGDVVYFQL</sequence>
<organism evidence="1 3">
    <name type="scientific">Synechococcus phage S-RIM8</name>
    <dbReference type="NCBI Taxonomy" id="756278"/>
    <lineage>
        <taxon>Viruses</taxon>
        <taxon>Duplodnaviria</taxon>
        <taxon>Heunggongvirae</taxon>
        <taxon>Uroviricota</taxon>
        <taxon>Caudoviricetes</taxon>
        <taxon>Pantevenvirales</taxon>
        <taxon>Kyanoviridae</taxon>
        <taxon>Neptunevirus</taxon>
        <taxon>Neptunevirus srim18</taxon>
    </lineage>
</organism>